<dbReference type="Pfam" id="PF05016">
    <property type="entry name" value="ParE_toxin"/>
    <property type="match status" value="1"/>
</dbReference>
<keyword evidence="4" id="KW-1185">Reference proteome</keyword>
<accession>A0A9X1B9F1</accession>
<proteinExistence type="inferred from homology"/>
<protein>
    <submittedName>
        <fullName evidence="3">Type II toxin-antitoxin system mRNA interferase toxin, RelE/StbE family</fullName>
    </submittedName>
</protein>
<sequence>MASYRIEWKQSARKELKRVERDALGRILAAVESLAANPRPPGCRKLVGTSGAYRIREGNYRVLYTIEEDRLIVEIIRVGHRSIVYKK</sequence>
<name>A0A9X1B9F1_9GAMM</name>
<dbReference type="PANTHER" id="PTHR35601">
    <property type="entry name" value="TOXIN RELE"/>
    <property type="match status" value="1"/>
</dbReference>
<comment type="caution">
    <text evidence="3">The sequence shown here is derived from an EMBL/GenBank/DDBJ whole genome shotgun (WGS) entry which is preliminary data.</text>
</comment>
<dbReference type="RefSeq" id="WP_200388696.1">
    <property type="nucleotide sequence ID" value="NZ_NRSD01000016.1"/>
</dbReference>
<dbReference type="Gene3D" id="3.30.2310.20">
    <property type="entry name" value="RelE-like"/>
    <property type="match status" value="1"/>
</dbReference>
<organism evidence="3 4">
    <name type="scientific">Thiocapsa imhoffii</name>
    <dbReference type="NCBI Taxonomy" id="382777"/>
    <lineage>
        <taxon>Bacteria</taxon>
        <taxon>Pseudomonadati</taxon>
        <taxon>Pseudomonadota</taxon>
        <taxon>Gammaproteobacteria</taxon>
        <taxon>Chromatiales</taxon>
        <taxon>Chromatiaceae</taxon>
        <taxon>Thiocapsa</taxon>
    </lineage>
</organism>
<dbReference type="InterPro" id="IPR007712">
    <property type="entry name" value="RelE/ParE_toxin"/>
</dbReference>
<dbReference type="AlphaFoldDB" id="A0A9X1B9F1"/>
<reference evidence="3 4" key="1">
    <citation type="journal article" date="2020" name="Microorganisms">
        <title>Osmotic Adaptation and Compatible Solute Biosynthesis of Phototrophic Bacteria as Revealed from Genome Analyses.</title>
        <authorList>
            <person name="Imhoff J.F."/>
            <person name="Rahn T."/>
            <person name="Kunzel S."/>
            <person name="Keller A."/>
            <person name="Neulinger S.C."/>
        </authorList>
    </citation>
    <scope>NUCLEOTIDE SEQUENCE [LARGE SCALE GENOMIC DNA]</scope>
    <source>
        <strain evidence="3 4">DSM 21303</strain>
    </source>
</reference>
<evidence type="ECO:0000256" key="2">
    <source>
        <dbReference type="ARBA" id="ARBA00022649"/>
    </source>
</evidence>
<evidence type="ECO:0000256" key="1">
    <source>
        <dbReference type="ARBA" id="ARBA00006226"/>
    </source>
</evidence>
<evidence type="ECO:0000313" key="3">
    <source>
        <dbReference type="EMBL" id="MBK1645889.1"/>
    </source>
</evidence>
<dbReference type="PANTHER" id="PTHR35601:SF1">
    <property type="entry name" value="TOXIN RELE"/>
    <property type="match status" value="1"/>
</dbReference>
<comment type="similarity">
    <text evidence="1">Belongs to the RelE toxin family.</text>
</comment>
<gene>
    <name evidence="3" type="ORF">CKO25_14780</name>
</gene>
<dbReference type="EMBL" id="NRSD01000016">
    <property type="protein sequence ID" value="MBK1645889.1"/>
    <property type="molecule type" value="Genomic_DNA"/>
</dbReference>
<dbReference type="SUPFAM" id="SSF143011">
    <property type="entry name" value="RelE-like"/>
    <property type="match status" value="1"/>
</dbReference>
<dbReference type="InterPro" id="IPR035093">
    <property type="entry name" value="RelE/ParE_toxin_dom_sf"/>
</dbReference>
<keyword evidence="2" id="KW-1277">Toxin-antitoxin system</keyword>
<evidence type="ECO:0000313" key="4">
    <source>
        <dbReference type="Proteomes" id="UP001138802"/>
    </source>
</evidence>
<dbReference type="Proteomes" id="UP001138802">
    <property type="component" value="Unassembled WGS sequence"/>
</dbReference>